<dbReference type="Pfam" id="PF13302">
    <property type="entry name" value="Acetyltransf_3"/>
    <property type="match status" value="1"/>
</dbReference>
<organism evidence="2 3">
    <name type="scientific">Phytoactinopolyspora halophila</name>
    <dbReference type="NCBI Taxonomy" id="1981511"/>
    <lineage>
        <taxon>Bacteria</taxon>
        <taxon>Bacillati</taxon>
        <taxon>Actinomycetota</taxon>
        <taxon>Actinomycetes</taxon>
        <taxon>Jiangellales</taxon>
        <taxon>Jiangellaceae</taxon>
        <taxon>Phytoactinopolyspora</taxon>
    </lineage>
</organism>
<dbReference type="EMBL" id="QMIG01000030">
    <property type="protein sequence ID" value="RAW10078.1"/>
    <property type="molecule type" value="Genomic_DNA"/>
</dbReference>
<proteinExistence type="predicted"/>
<dbReference type="AlphaFoldDB" id="A0A329QI45"/>
<comment type="caution">
    <text evidence="2">The sequence shown here is derived from an EMBL/GenBank/DDBJ whole genome shotgun (WGS) entry which is preliminary data.</text>
</comment>
<dbReference type="InterPro" id="IPR016181">
    <property type="entry name" value="Acyl_CoA_acyltransferase"/>
</dbReference>
<dbReference type="PROSITE" id="PS51186">
    <property type="entry name" value="GNAT"/>
    <property type="match status" value="1"/>
</dbReference>
<sequence>MFDVTATTPEVGFWLHPEARGASHAAGALDLAARLAARSGLTELTARTLTENLPSKRSLERAGFSFVEEAIGRTPAGDDVSLAHYCRILASGEERQARGSR</sequence>
<protein>
    <recommendedName>
        <fullName evidence="1">N-acetyltransferase domain-containing protein</fullName>
    </recommendedName>
</protein>
<evidence type="ECO:0000259" key="1">
    <source>
        <dbReference type="PROSITE" id="PS51186"/>
    </source>
</evidence>
<accession>A0A329QI45</accession>
<gene>
    <name evidence="2" type="ORF">DPM12_19645</name>
</gene>
<dbReference type="GO" id="GO:0016747">
    <property type="term" value="F:acyltransferase activity, transferring groups other than amino-acyl groups"/>
    <property type="evidence" value="ECO:0007669"/>
    <property type="project" value="InterPro"/>
</dbReference>
<dbReference type="OrthoDB" id="9132139at2"/>
<evidence type="ECO:0000313" key="2">
    <source>
        <dbReference type="EMBL" id="RAW10078.1"/>
    </source>
</evidence>
<feature type="domain" description="N-acetyltransferase" evidence="1">
    <location>
        <begin position="1"/>
        <end position="87"/>
    </location>
</feature>
<name>A0A329QI45_9ACTN</name>
<keyword evidence="3" id="KW-1185">Reference proteome</keyword>
<dbReference type="SUPFAM" id="SSF55729">
    <property type="entry name" value="Acyl-CoA N-acyltransferases (Nat)"/>
    <property type="match status" value="1"/>
</dbReference>
<dbReference type="Proteomes" id="UP000250462">
    <property type="component" value="Unassembled WGS sequence"/>
</dbReference>
<evidence type="ECO:0000313" key="3">
    <source>
        <dbReference type="Proteomes" id="UP000250462"/>
    </source>
</evidence>
<reference evidence="2 3" key="1">
    <citation type="submission" date="2018-06" db="EMBL/GenBank/DDBJ databases">
        <title>Phytoactinopolyspora halophila sp. nov., a novel halophilic actinomycete isolated from a saline soil in China.</title>
        <authorList>
            <person name="Tang S.-K."/>
        </authorList>
    </citation>
    <scope>NUCLEOTIDE SEQUENCE [LARGE SCALE GENOMIC DNA]</scope>
    <source>
        <strain evidence="2 3">YIM 96934</strain>
    </source>
</reference>
<dbReference type="InterPro" id="IPR000182">
    <property type="entry name" value="GNAT_dom"/>
</dbReference>
<dbReference type="Gene3D" id="3.40.630.30">
    <property type="match status" value="1"/>
</dbReference>